<proteinExistence type="predicted"/>
<comment type="caution">
    <text evidence="3">The sequence shown here is derived from an EMBL/GenBank/DDBJ whole genome shotgun (WGS) entry which is preliminary data.</text>
</comment>
<feature type="region of interest" description="Disordered" evidence="1">
    <location>
        <begin position="284"/>
        <end position="365"/>
    </location>
</feature>
<feature type="compositionally biased region" description="Polar residues" evidence="1">
    <location>
        <begin position="326"/>
        <end position="337"/>
    </location>
</feature>
<organism evidence="3 4">
    <name type="scientific">Lymnaea stagnalis</name>
    <name type="common">Great pond snail</name>
    <name type="synonym">Helix stagnalis</name>
    <dbReference type="NCBI Taxonomy" id="6523"/>
    <lineage>
        <taxon>Eukaryota</taxon>
        <taxon>Metazoa</taxon>
        <taxon>Spiralia</taxon>
        <taxon>Lophotrochozoa</taxon>
        <taxon>Mollusca</taxon>
        <taxon>Gastropoda</taxon>
        <taxon>Heterobranchia</taxon>
        <taxon>Euthyneura</taxon>
        <taxon>Panpulmonata</taxon>
        <taxon>Hygrophila</taxon>
        <taxon>Lymnaeoidea</taxon>
        <taxon>Lymnaeidae</taxon>
        <taxon>Lymnaea</taxon>
    </lineage>
</organism>
<protein>
    <recommendedName>
        <fullName evidence="2">Methyltransferase domain-containing protein</fullName>
    </recommendedName>
</protein>
<reference evidence="3 4" key="1">
    <citation type="submission" date="2024-04" db="EMBL/GenBank/DDBJ databases">
        <authorList>
            <consortium name="Genoscope - CEA"/>
            <person name="William W."/>
        </authorList>
    </citation>
    <scope>NUCLEOTIDE SEQUENCE [LARGE SCALE GENOMIC DNA]</scope>
</reference>
<dbReference type="Proteomes" id="UP001497497">
    <property type="component" value="Unassembled WGS sequence"/>
</dbReference>
<name>A0AAV2H3U6_LYMST</name>
<feature type="domain" description="Methyltransferase" evidence="2">
    <location>
        <begin position="193"/>
        <end position="442"/>
    </location>
</feature>
<dbReference type="Pfam" id="PF13679">
    <property type="entry name" value="Methyltransf_32"/>
    <property type="match status" value="1"/>
</dbReference>
<evidence type="ECO:0000256" key="1">
    <source>
        <dbReference type="SAM" id="MobiDB-lite"/>
    </source>
</evidence>
<evidence type="ECO:0000259" key="2">
    <source>
        <dbReference type="Pfam" id="PF13679"/>
    </source>
</evidence>
<dbReference type="EMBL" id="CAXITT010000013">
    <property type="protein sequence ID" value="CAL1527177.1"/>
    <property type="molecule type" value="Genomic_DNA"/>
</dbReference>
<dbReference type="PANTHER" id="PTHR12496">
    <property type="entry name" value="CGI-41 METHYLTRANSFERASE"/>
    <property type="match status" value="1"/>
</dbReference>
<accession>A0AAV2H3U6</accession>
<gene>
    <name evidence="3" type="ORF">GSLYS_00001354001</name>
</gene>
<keyword evidence="4" id="KW-1185">Reference proteome</keyword>
<evidence type="ECO:0000313" key="4">
    <source>
        <dbReference type="Proteomes" id="UP001497497"/>
    </source>
</evidence>
<evidence type="ECO:0000313" key="3">
    <source>
        <dbReference type="EMBL" id="CAL1527177.1"/>
    </source>
</evidence>
<dbReference type="InterPro" id="IPR025714">
    <property type="entry name" value="Methyltranfer_dom"/>
</dbReference>
<sequence length="629" mass="70567">MNLNVTNEANSWQRQTFKLKTVEFDTKKAKRERCCFAIKQIWEFLESYVGLANTHGAEFILEQHWNKFVPHAAQDSVLNLNYDELVKLPLYHHVVVDVGLTEHHDYEASQLQEEEHNHNPTPCPCHNDDYREKNGGTLTKMNDNKWLSSFTHQAYQCHLENLNILTSLSEAVGYQNMNTFKSHDVVSEAMSEKKVHEVGIMSEAVVATFSACQADIIVDIGSGKGYLGAEVSRSHVISVLGMDSSETNTHGAIRRDAQLGKRWNGLVKRKGKPGSYNKSCCAVEQKQSNKGDNQHHTITKAEGTNVPTDLDEASEIYKPDREKQASHNPDNEAQASHNPDREKQASHNTDKEAQASHKPDIKPQASHNLYVPITKFVHPEMNLRQVIQQHAPHLFAGTQAKLLLTGLHTCGSLAVTMMRLFVQDPGAAGLCCVGCCYQLMEEPDKNSSTQISEDVVHCHFPVSHYGQQLDLHLGRNARNLASQSVHRIQASGQLQGGDFYWRALLDVVIKQLGLSVPEKIKGMRGLHKKCQTFQEYVKAAFKKLGLSPDLISGELLSETEELYKHTKSQMVAFFQLKLVLAPLIEALILLDRLLFLLEQDEVHSADLVQLFDPVTSPRCYALIAVKSQT</sequence>
<feature type="compositionally biased region" description="Basic and acidic residues" evidence="1">
    <location>
        <begin position="315"/>
        <end position="325"/>
    </location>
</feature>
<dbReference type="InterPro" id="IPR052220">
    <property type="entry name" value="METTL25"/>
</dbReference>
<dbReference type="PANTHER" id="PTHR12496:SF9">
    <property type="entry name" value="METHYLTRANSFERASE-LIKE PROTEIN 25-RELATED"/>
    <property type="match status" value="1"/>
</dbReference>
<dbReference type="AlphaFoldDB" id="A0AAV2H3U6"/>
<feature type="compositionally biased region" description="Basic and acidic residues" evidence="1">
    <location>
        <begin position="338"/>
        <end position="361"/>
    </location>
</feature>